<gene>
    <name evidence="3" type="ORF">KP79_PYT03934</name>
</gene>
<protein>
    <submittedName>
        <fullName evidence="3">Protein disulfide-isomerase A5</fullName>
    </submittedName>
</protein>
<evidence type="ECO:0000313" key="3">
    <source>
        <dbReference type="EMBL" id="OWF39065.1"/>
    </source>
</evidence>
<dbReference type="GO" id="GO:0005783">
    <property type="term" value="C:endoplasmic reticulum"/>
    <property type="evidence" value="ECO:0007669"/>
    <property type="project" value="TreeGrafter"/>
</dbReference>
<dbReference type="AlphaFoldDB" id="A0A210PRE1"/>
<dbReference type="InterPro" id="IPR046374">
    <property type="entry name" value="PDI_a_PDIR"/>
</dbReference>
<dbReference type="Gene3D" id="3.40.30.10">
    <property type="entry name" value="Glutaredoxin"/>
    <property type="match status" value="4"/>
</dbReference>
<dbReference type="InterPro" id="IPR017937">
    <property type="entry name" value="Thioredoxin_CS"/>
</dbReference>
<dbReference type="InterPro" id="IPR013766">
    <property type="entry name" value="Thioredoxin_domain"/>
</dbReference>
<sequence length="561" mass="62329">MASSKMTSSFQILVPTHDGAKNTKGGLITEVDDPKEFKKLLRTKTNLLVIFAKSEKAVSNSMPLFNDVATEMKGKATLAFVDCSESKKLCKNQKASPKPMELKHFKDGSFNKEYDRKMAKKSMVNFLLDPTGDIPWEEEPDAGDVLHPDTPQSFNKLLKKEKGPIKGKKLYLYGGENNKEGIITWLKNPGPPSEKPKEAEWADEPSDVVHLTDAGFDEFLKTHPSVLVMFYAPWCGHCKQMKPDYAKAAEKLKEENIEGIIAAVDATKEKTIGERFEVKGFPTGKASQVTVLGDFLDGEFVFDVNERTEEKIVEFMKDPKEPPPPPPPEPKWDEVESEVAHLTDENFKSTLKKKKHGLVMFYAPWCGHCKKAKPEFMQAAAKLKDDSKVLLAAIDCTVHSSSCTAHEVTGYPTFKYFKYGKSPQNYMGGREEADFVNFMSDPQNPGASPPAPAVETPAQQWAEVVGMENLRFLTTDSFDGFMKEHSSVLVMFYAPWCGHCKAMKPAYGEAAAILNGQEIDGVLAAVDATLEPNLASKFGVKGYPACKYWESYSLSVHIFAA</sequence>
<dbReference type="InterPro" id="IPR051063">
    <property type="entry name" value="PDI"/>
</dbReference>
<dbReference type="PANTHER" id="PTHR45672">
    <property type="entry name" value="PROTEIN DISULFIDE-ISOMERASE C17H9.14C-RELATED"/>
    <property type="match status" value="1"/>
</dbReference>
<dbReference type="GO" id="GO:0006457">
    <property type="term" value="P:protein folding"/>
    <property type="evidence" value="ECO:0007669"/>
    <property type="project" value="TreeGrafter"/>
</dbReference>
<dbReference type="PROSITE" id="PS51352">
    <property type="entry name" value="THIOREDOXIN_2"/>
    <property type="match status" value="3"/>
</dbReference>
<dbReference type="InterPro" id="IPR036249">
    <property type="entry name" value="Thioredoxin-like_sf"/>
</dbReference>
<evidence type="ECO:0000259" key="2">
    <source>
        <dbReference type="PROSITE" id="PS51352"/>
    </source>
</evidence>
<keyword evidence="3" id="KW-0413">Isomerase</keyword>
<dbReference type="PANTHER" id="PTHR45672:SF2">
    <property type="entry name" value="PROTEIN DISULFIDE-ISOMERASE A5"/>
    <property type="match status" value="1"/>
</dbReference>
<reference evidence="3 4" key="1">
    <citation type="journal article" date="2017" name="Nat. Ecol. Evol.">
        <title>Scallop genome provides insights into evolution of bilaterian karyotype and development.</title>
        <authorList>
            <person name="Wang S."/>
            <person name="Zhang J."/>
            <person name="Jiao W."/>
            <person name="Li J."/>
            <person name="Xun X."/>
            <person name="Sun Y."/>
            <person name="Guo X."/>
            <person name="Huan P."/>
            <person name="Dong B."/>
            <person name="Zhang L."/>
            <person name="Hu X."/>
            <person name="Sun X."/>
            <person name="Wang J."/>
            <person name="Zhao C."/>
            <person name="Wang Y."/>
            <person name="Wang D."/>
            <person name="Huang X."/>
            <person name="Wang R."/>
            <person name="Lv J."/>
            <person name="Li Y."/>
            <person name="Zhang Z."/>
            <person name="Liu B."/>
            <person name="Lu W."/>
            <person name="Hui Y."/>
            <person name="Liang J."/>
            <person name="Zhou Z."/>
            <person name="Hou R."/>
            <person name="Li X."/>
            <person name="Liu Y."/>
            <person name="Li H."/>
            <person name="Ning X."/>
            <person name="Lin Y."/>
            <person name="Zhao L."/>
            <person name="Xing Q."/>
            <person name="Dou J."/>
            <person name="Li Y."/>
            <person name="Mao J."/>
            <person name="Guo H."/>
            <person name="Dou H."/>
            <person name="Li T."/>
            <person name="Mu C."/>
            <person name="Jiang W."/>
            <person name="Fu Q."/>
            <person name="Fu X."/>
            <person name="Miao Y."/>
            <person name="Liu J."/>
            <person name="Yu Q."/>
            <person name="Li R."/>
            <person name="Liao H."/>
            <person name="Li X."/>
            <person name="Kong Y."/>
            <person name="Jiang Z."/>
            <person name="Chourrout D."/>
            <person name="Li R."/>
            <person name="Bao Z."/>
        </authorList>
    </citation>
    <scope>NUCLEOTIDE SEQUENCE [LARGE SCALE GENOMIC DNA]</scope>
    <source>
        <strain evidence="3 4">PY_sf001</strain>
    </source>
</reference>
<organism evidence="3 4">
    <name type="scientific">Mizuhopecten yessoensis</name>
    <name type="common">Japanese scallop</name>
    <name type="synonym">Patinopecten yessoensis</name>
    <dbReference type="NCBI Taxonomy" id="6573"/>
    <lineage>
        <taxon>Eukaryota</taxon>
        <taxon>Metazoa</taxon>
        <taxon>Spiralia</taxon>
        <taxon>Lophotrochozoa</taxon>
        <taxon>Mollusca</taxon>
        <taxon>Bivalvia</taxon>
        <taxon>Autobranchia</taxon>
        <taxon>Pteriomorphia</taxon>
        <taxon>Pectinida</taxon>
        <taxon>Pectinoidea</taxon>
        <taxon>Pectinidae</taxon>
        <taxon>Mizuhopecten</taxon>
    </lineage>
</organism>
<dbReference type="PRINTS" id="PR00421">
    <property type="entry name" value="THIOREDOXIN"/>
</dbReference>
<dbReference type="SUPFAM" id="SSF52833">
    <property type="entry name" value="Thioredoxin-like"/>
    <property type="match status" value="4"/>
</dbReference>
<dbReference type="STRING" id="6573.A0A210PRE1"/>
<comment type="similarity">
    <text evidence="1">Belongs to the protein disulfide isomerase family.</text>
</comment>
<comment type="caution">
    <text evidence="3">The sequence shown here is derived from an EMBL/GenBank/DDBJ whole genome shotgun (WGS) entry which is preliminary data.</text>
</comment>
<evidence type="ECO:0000256" key="1">
    <source>
        <dbReference type="ARBA" id="ARBA00006347"/>
    </source>
</evidence>
<keyword evidence="4" id="KW-1185">Reference proteome</keyword>
<dbReference type="Proteomes" id="UP000242188">
    <property type="component" value="Unassembled WGS sequence"/>
</dbReference>
<dbReference type="EMBL" id="NEDP02005545">
    <property type="protein sequence ID" value="OWF39065.1"/>
    <property type="molecule type" value="Genomic_DNA"/>
</dbReference>
<feature type="domain" description="Thioredoxin" evidence="2">
    <location>
        <begin position="187"/>
        <end position="321"/>
    </location>
</feature>
<dbReference type="GO" id="GO:0003756">
    <property type="term" value="F:protein disulfide isomerase activity"/>
    <property type="evidence" value="ECO:0007669"/>
    <property type="project" value="InterPro"/>
</dbReference>
<proteinExistence type="inferred from homology"/>
<dbReference type="PROSITE" id="PS00194">
    <property type="entry name" value="THIOREDOXIN_1"/>
    <property type="match status" value="2"/>
</dbReference>
<name>A0A210PRE1_MIZYE</name>
<dbReference type="CDD" id="cd02997">
    <property type="entry name" value="PDI_a_PDIR"/>
    <property type="match status" value="2"/>
</dbReference>
<dbReference type="Pfam" id="PF00085">
    <property type="entry name" value="Thioredoxin"/>
    <property type="match status" value="3"/>
</dbReference>
<accession>A0A210PRE1</accession>
<dbReference type="OrthoDB" id="10264505at2759"/>
<evidence type="ECO:0000313" key="4">
    <source>
        <dbReference type="Proteomes" id="UP000242188"/>
    </source>
</evidence>
<feature type="domain" description="Thioredoxin" evidence="2">
    <location>
        <begin position="445"/>
        <end position="561"/>
    </location>
</feature>
<feature type="domain" description="Thioredoxin" evidence="2">
    <location>
        <begin position="323"/>
        <end position="444"/>
    </location>
</feature>